<organism evidence="2 3">
    <name type="scientific">Cirrhinus molitorella</name>
    <name type="common">mud carp</name>
    <dbReference type="NCBI Taxonomy" id="172907"/>
    <lineage>
        <taxon>Eukaryota</taxon>
        <taxon>Metazoa</taxon>
        <taxon>Chordata</taxon>
        <taxon>Craniata</taxon>
        <taxon>Vertebrata</taxon>
        <taxon>Euteleostomi</taxon>
        <taxon>Actinopterygii</taxon>
        <taxon>Neopterygii</taxon>
        <taxon>Teleostei</taxon>
        <taxon>Ostariophysi</taxon>
        <taxon>Cypriniformes</taxon>
        <taxon>Cyprinidae</taxon>
        <taxon>Labeoninae</taxon>
        <taxon>Labeonini</taxon>
        <taxon>Cirrhinus</taxon>
    </lineage>
</organism>
<evidence type="ECO:0000256" key="1">
    <source>
        <dbReference type="SAM" id="MobiDB-lite"/>
    </source>
</evidence>
<sequence length="108" mass="11773">MEPRGVIDRSESRMIERACWENVPALKLGTEPREQSISSPTAANSGSSSLLPKASRRLIGTQSGHFGMDADSNAVSELSPMPKPCSAHQEMTNNHCYDFRLPARTGQT</sequence>
<gene>
    <name evidence="2" type="ORF">QQF64_003703</name>
</gene>
<accession>A0ABR3MM19</accession>
<evidence type="ECO:0000313" key="2">
    <source>
        <dbReference type="EMBL" id="KAL1265676.1"/>
    </source>
</evidence>
<proteinExistence type="predicted"/>
<dbReference type="EMBL" id="JAYMGO010000011">
    <property type="protein sequence ID" value="KAL1265676.1"/>
    <property type="molecule type" value="Genomic_DNA"/>
</dbReference>
<feature type="region of interest" description="Disordered" evidence="1">
    <location>
        <begin position="28"/>
        <end position="87"/>
    </location>
</feature>
<protein>
    <submittedName>
        <fullName evidence="2">Uncharacterized protein</fullName>
    </submittedName>
</protein>
<feature type="compositionally biased region" description="Low complexity" evidence="1">
    <location>
        <begin position="36"/>
        <end position="49"/>
    </location>
</feature>
<comment type="caution">
    <text evidence="2">The sequence shown here is derived from an EMBL/GenBank/DDBJ whole genome shotgun (WGS) entry which is preliminary data.</text>
</comment>
<evidence type="ECO:0000313" key="3">
    <source>
        <dbReference type="Proteomes" id="UP001558613"/>
    </source>
</evidence>
<name>A0ABR3MM19_9TELE</name>
<keyword evidence="3" id="KW-1185">Reference proteome</keyword>
<reference evidence="2 3" key="1">
    <citation type="submission" date="2023-09" db="EMBL/GenBank/DDBJ databases">
        <authorList>
            <person name="Wang M."/>
        </authorList>
    </citation>
    <scope>NUCLEOTIDE SEQUENCE [LARGE SCALE GENOMIC DNA]</scope>
    <source>
        <strain evidence="2">GT-2023</strain>
        <tissue evidence="2">Liver</tissue>
    </source>
</reference>
<dbReference type="Proteomes" id="UP001558613">
    <property type="component" value="Unassembled WGS sequence"/>
</dbReference>